<evidence type="ECO:0000313" key="3">
    <source>
        <dbReference type="EMBL" id="MCW1922428.1"/>
    </source>
</evidence>
<name>A0ABT3GGN2_9BACT</name>
<evidence type="ECO:0000256" key="1">
    <source>
        <dbReference type="SAM" id="SignalP"/>
    </source>
</evidence>
<feature type="domain" description="Ig-like" evidence="2">
    <location>
        <begin position="581"/>
        <end position="658"/>
    </location>
</feature>
<evidence type="ECO:0000313" key="4">
    <source>
        <dbReference type="Proteomes" id="UP001320876"/>
    </source>
</evidence>
<dbReference type="Gene3D" id="2.60.120.260">
    <property type="entry name" value="Galactose-binding domain-like"/>
    <property type="match status" value="1"/>
</dbReference>
<dbReference type="Proteomes" id="UP001320876">
    <property type="component" value="Unassembled WGS sequence"/>
</dbReference>
<comment type="caution">
    <text evidence="3">The sequence shown here is derived from an EMBL/GenBank/DDBJ whole genome shotgun (WGS) entry which is preliminary data.</text>
</comment>
<dbReference type="InterPro" id="IPR054720">
    <property type="entry name" value="HpiC1"/>
</dbReference>
<dbReference type="InterPro" id="IPR007110">
    <property type="entry name" value="Ig-like_dom"/>
</dbReference>
<dbReference type="Pfam" id="PF17963">
    <property type="entry name" value="Big_9"/>
    <property type="match status" value="1"/>
</dbReference>
<reference evidence="3 4" key="1">
    <citation type="submission" date="2022-10" db="EMBL/GenBank/DDBJ databases">
        <title>Luteolibacter arcticus strain CCTCC AB 2014275, whole genome shotgun sequencing project.</title>
        <authorList>
            <person name="Zhao G."/>
            <person name="Shen L."/>
        </authorList>
    </citation>
    <scope>NUCLEOTIDE SEQUENCE [LARGE SCALE GENOMIC DNA]</scope>
    <source>
        <strain evidence="3 4">CCTCC AB 2014275</strain>
    </source>
</reference>
<dbReference type="PANTHER" id="PTHR45080">
    <property type="entry name" value="CONTACTIN 5"/>
    <property type="match status" value="1"/>
</dbReference>
<feature type="chain" id="PRO_5046663801" evidence="1">
    <location>
        <begin position="29"/>
        <end position="1114"/>
    </location>
</feature>
<dbReference type="Pfam" id="PF22825">
    <property type="entry name" value="HpiC1-like"/>
    <property type="match status" value="1"/>
</dbReference>
<keyword evidence="1" id="KW-0732">Signal</keyword>
<dbReference type="Gene3D" id="2.60.40.2810">
    <property type="match status" value="1"/>
</dbReference>
<dbReference type="InterPro" id="IPR013783">
    <property type="entry name" value="Ig-like_fold"/>
</dbReference>
<dbReference type="SUPFAM" id="SSF48726">
    <property type="entry name" value="Immunoglobulin"/>
    <property type="match status" value="2"/>
</dbReference>
<accession>A0ABT3GGN2</accession>
<dbReference type="SMART" id="SM00409">
    <property type="entry name" value="IG"/>
    <property type="match status" value="2"/>
</dbReference>
<organism evidence="3 4">
    <name type="scientific">Luteolibacter arcticus</name>
    <dbReference type="NCBI Taxonomy" id="1581411"/>
    <lineage>
        <taxon>Bacteria</taxon>
        <taxon>Pseudomonadati</taxon>
        <taxon>Verrucomicrobiota</taxon>
        <taxon>Verrucomicrobiia</taxon>
        <taxon>Verrucomicrobiales</taxon>
        <taxon>Verrucomicrobiaceae</taxon>
        <taxon>Luteolibacter</taxon>
    </lineage>
</organism>
<keyword evidence="4" id="KW-1185">Reference proteome</keyword>
<dbReference type="InterPro" id="IPR036179">
    <property type="entry name" value="Ig-like_dom_sf"/>
</dbReference>
<proteinExistence type="predicted"/>
<feature type="signal peptide" evidence="1">
    <location>
        <begin position="1"/>
        <end position="28"/>
    </location>
</feature>
<dbReference type="Gene3D" id="2.60.40.10">
    <property type="entry name" value="Immunoglobulins"/>
    <property type="match status" value="2"/>
</dbReference>
<dbReference type="CDD" id="cd00096">
    <property type="entry name" value="Ig"/>
    <property type="match status" value="1"/>
</dbReference>
<dbReference type="InterPro" id="IPR050958">
    <property type="entry name" value="Cell_Adh-Cytoskel_Orgn"/>
</dbReference>
<dbReference type="PROSITE" id="PS50835">
    <property type="entry name" value="IG_LIKE"/>
    <property type="match status" value="1"/>
</dbReference>
<dbReference type="EMBL" id="JAPDDT010000002">
    <property type="protein sequence ID" value="MCW1922428.1"/>
    <property type="molecule type" value="Genomic_DNA"/>
</dbReference>
<dbReference type="InterPro" id="IPR003599">
    <property type="entry name" value="Ig_sub"/>
</dbReference>
<dbReference type="PANTHER" id="PTHR45080:SF32">
    <property type="entry name" value="MAM DOMAIN CONTAINING GLYCOSYLPHOSPHATIDYLINOSITOL ANCHOR 1"/>
    <property type="match status" value="1"/>
</dbReference>
<dbReference type="RefSeq" id="WP_264486536.1">
    <property type="nucleotide sequence ID" value="NZ_JAPDDT010000002.1"/>
</dbReference>
<sequence>MKLTTCSAGALASCLAAALLFSPIPLVAQTITNPGFEANTFTVFPGYIDASPTFTPNGPITGWTGTPVSRTGLNPSGSSPFADNGVIPEGLNVAFVQAGASGVASLQTTVTGLQINTKYNVSFRVNARAGQSAVLRFSVDGTPAGEDAEVTAVGGTNLYKYAAFEFTATAEQHTIAIANMRTAGDHTLTVDDVKIAPSSNAWSVAPWTGDADSGIDSSYVYTHSYNFGTNNGVTINGVRFLGRETGTPGRFALTGLGTTHGGGTNHVTGNSAGLAGPFRYDGQPSIKLENLKPSTQYVFTVYGVSWDGNPATEYRSATFSSNASANEQRLTVSLNKYGLGKPAGQGQGYGLLVHYAYTTDALGSPVTIFYPALGGGGFHTSGFSNREAVASTPAPAFTTAAWNDDASSGVLPTHHYTHALNFGTAASVNVNGVVFTGTPGANPAAPGYTSALPNVFNNDTNNEISSPSAALSRDFAHAGFPGAHNFSGLTPGKAYVFTIYSTGFEAPGVRYNTFFGNREDAPVVIDQSEFGNNKGIRIEYRYTAKADGTAKIFHSAYTHNTSIHVCAISNREADPTTGVAPLITLQPAGSIIATGSNYTLRVGAIGSATLSYQWKRGTTVVGTDSPVLDLSNVTAGDTGKYTVTVSNGVNSVASQTVTLLVLDHVPGIFGTGLDENGEILANGIIDPHYTLTANPHDGTKFDTYVQTNVPGAWLANSATSKWIGPLANTASANGSLDAGEGFGTYVYRTHIDLTGRDLATVRILGRWASDNNGLAIRVNGVATGISNLNPTGAAFSTLEPFVIDTGNAPGLIAGINNIDFVVNNAGDGLTGLRVDTLRAVVIPAAGALPVVIVQPKGGTVIRNGNLTLKVSAIGSGPLGYQWYKNGDPISGQTGTSLNLVGTSAAINGNYKVIVTNAAGDAESTTVPVMVANAAPVANNDGPLVTDENVPLELSVEFDLLSNDTDGNTDTLTLTNYNATSVNGGTIVAGGSPGTLVYTPPVDWPITGEANDTFTYTISDGWGGTATGTVTIAVVSGASVPPTQMTLAVDLNGNNVTGTFTGTPGATYILQRSTTLLADSWTNVDTKVAEGSGVVNLVDNDPPDGRAFYRISYEE</sequence>
<evidence type="ECO:0000259" key="2">
    <source>
        <dbReference type="PROSITE" id="PS50835"/>
    </source>
</evidence>
<gene>
    <name evidence="3" type="ORF">OKA05_07670</name>
</gene>
<protein>
    <submittedName>
        <fullName evidence="3">Cadherin-like domain-containing protein</fullName>
    </submittedName>
</protein>